<protein>
    <submittedName>
        <fullName evidence="1">Uncharacterized protein</fullName>
    </submittedName>
</protein>
<proteinExistence type="predicted"/>
<organism evidence="1 2">
    <name type="scientific">Puccinia striiformis f. sp. tritici</name>
    <dbReference type="NCBI Taxonomy" id="168172"/>
    <lineage>
        <taxon>Eukaryota</taxon>
        <taxon>Fungi</taxon>
        <taxon>Dikarya</taxon>
        <taxon>Basidiomycota</taxon>
        <taxon>Pucciniomycotina</taxon>
        <taxon>Pucciniomycetes</taxon>
        <taxon>Pucciniales</taxon>
        <taxon>Pucciniaceae</taxon>
        <taxon>Puccinia</taxon>
    </lineage>
</organism>
<reference evidence="2" key="2">
    <citation type="journal article" date="2018" name="Mol. Plant Microbe Interact.">
        <title>Genome sequence resources for the wheat stripe rust pathogen (Puccinia striiformis f. sp. tritici) and the barley stripe rust pathogen (Puccinia striiformis f. sp. hordei).</title>
        <authorList>
            <person name="Xia C."/>
            <person name="Wang M."/>
            <person name="Yin C."/>
            <person name="Cornejo O.E."/>
            <person name="Hulbert S.H."/>
            <person name="Chen X."/>
        </authorList>
    </citation>
    <scope>NUCLEOTIDE SEQUENCE [LARGE SCALE GENOMIC DNA]</scope>
    <source>
        <strain evidence="2">93-210</strain>
    </source>
</reference>
<dbReference type="Proteomes" id="UP001060170">
    <property type="component" value="Chromosome 10"/>
</dbReference>
<gene>
    <name evidence="1" type="ORF">MJO28_010785</name>
</gene>
<accession>A0ACC0E5G7</accession>
<name>A0ACC0E5G7_9BASI</name>
<sequence length="69" mass="7696">MLLPSQTTTAHICLYTEYSPDQSPSSFLLAFLPDRSLCLSLPTLSTSLYSRIPVVTQYGNQLSLHSSFR</sequence>
<dbReference type="EMBL" id="CM045874">
    <property type="protein sequence ID" value="KAI7945090.1"/>
    <property type="molecule type" value="Genomic_DNA"/>
</dbReference>
<reference evidence="1 2" key="3">
    <citation type="journal article" date="2022" name="Microbiol. Spectr.">
        <title>Folding features and dynamics of 3D genome architecture in plant fungal pathogens.</title>
        <authorList>
            <person name="Xia C."/>
        </authorList>
    </citation>
    <scope>NUCLEOTIDE SEQUENCE [LARGE SCALE GENOMIC DNA]</scope>
    <source>
        <strain evidence="1 2">93-210</strain>
    </source>
</reference>
<evidence type="ECO:0000313" key="2">
    <source>
        <dbReference type="Proteomes" id="UP001060170"/>
    </source>
</evidence>
<comment type="caution">
    <text evidence="1">The sequence shown here is derived from an EMBL/GenBank/DDBJ whole genome shotgun (WGS) entry which is preliminary data.</text>
</comment>
<keyword evidence="2" id="KW-1185">Reference proteome</keyword>
<evidence type="ECO:0000313" key="1">
    <source>
        <dbReference type="EMBL" id="KAI7945090.1"/>
    </source>
</evidence>
<reference evidence="2" key="1">
    <citation type="journal article" date="2018" name="BMC Genomics">
        <title>Genomic insights into host adaptation between the wheat stripe rust pathogen (Puccinia striiformis f. sp. tritici) and the barley stripe rust pathogen (Puccinia striiformis f. sp. hordei).</title>
        <authorList>
            <person name="Xia C."/>
            <person name="Wang M."/>
            <person name="Yin C."/>
            <person name="Cornejo O.E."/>
            <person name="Hulbert S.H."/>
            <person name="Chen X."/>
        </authorList>
    </citation>
    <scope>NUCLEOTIDE SEQUENCE [LARGE SCALE GENOMIC DNA]</scope>
    <source>
        <strain evidence="2">93-210</strain>
    </source>
</reference>